<accession>A0AAE3R204</accession>
<sequence>MSPVIQSRMFPAIAMQLLYLLPALFRLTTLALTDSHISINNAMSGGFQLCVNHLICI</sequence>
<protein>
    <submittedName>
        <fullName evidence="1">Uncharacterized protein</fullName>
    </submittedName>
</protein>
<gene>
    <name evidence="1" type="ORF">QNI22_13215</name>
</gene>
<name>A0AAE3R204_9BACT</name>
<organism evidence="1 2">
    <name type="scientific">Xanthocytophaga agilis</name>
    <dbReference type="NCBI Taxonomy" id="3048010"/>
    <lineage>
        <taxon>Bacteria</taxon>
        <taxon>Pseudomonadati</taxon>
        <taxon>Bacteroidota</taxon>
        <taxon>Cytophagia</taxon>
        <taxon>Cytophagales</taxon>
        <taxon>Rhodocytophagaceae</taxon>
        <taxon>Xanthocytophaga</taxon>
    </lineage>
</organism>
<dbReference type="Proteomes" id="UP001232063">
    <property type="component" value="Unassembled WGS sequence"/>
</dbReference>
<proteinExistence type="predicted"/>
<evidence type="ECO:0000313" key="1">
    <source>
        <dbReference type="EMBL" id="MDJ1501620.1"/>
    </source>
</evidence>
<dbReference type="AlphaFoldDB" id="A0AAE3R204"/>
<evidence type="ECO:0000313" key="2">
    <source>
        <dbReference type="Proteomes" id="UP001232063"/>
    </source>
</evidence>
<keyword evidence="2" id="KW-1185">Reference proteome</keyword>
<comment type="caution">
    <text evidence="1">The sequence shown here is derived from an EMBL/GenBank/DDBJ whole genome shotgun (WGS) entry which is preliminary data.</text>
</comment>
<dbReference type="RefSeq" id="WP_314511139.1">
    <property type="nucleotide sequence ID" value="NZ_JASJOU010000003.1"/>
</dbReference>
<dbReference type="EMBL" id="JASJOU010000003">
    <property type="protein sequence ID" value="MDJ1501620.1"/>
    <property type="molecule type" value="Genomic_DNA"/>
</dbReference>
<reference evidence="1" key="1">
    <citation type="submission" date="2023-05" db="EMBL/GenBank/DDBJ databases">
        <authorList>
            <person name="Zhang X."/>
        </authorList>
    </citation>
    <scope>NUCLEOTIDE SEQUENCE</scope>
    <source>
        <strain evidence="1">BD1B2-1</strain>
    </source>
</reference>